<dbReference type="InterPro" id="IPR002716">
    <property type="entry name" value="PIN_dom"/>
</dbReference>
<name>B3E3G8_TRIL1</name>
<dbReference type="eggNOG" id="COG5573">
    <property type="taxonomic scope" value="Bacteria"/>
</dbReference>
<dbReference type="Pfam" id="PF01850">
    <property type="entry name" value="PIN"/>
    <property type="match status" value="1"/>
</dbReference>
<dbReference type="OrthoDB" id="8687082at2"/>
<dbReference type="KEGG" id="glo:Glov_2071"/>
<dbReference type="Gene3D" id="3.40.50.1010">
    <property type="entry name" value="5'-nuclease"/>
    <property type="match status" value="1"/>
</dbReference>
<proteinExistence type="predicted"/>
<evidence type="ECO:0000259" key="1">
    <source>
        <dbReference type="Pfam" id="PF01850"/>
    </source>
</evidence>
<feature type="domain" description="PIN" evidence="1">
    <location>
        <begin position="6"/>
        <end position="119"/>
    </location>
</feature>
<dbReference type="HOGENOM" id="CLU_128080_1_0_7"/>
<reference evidence="2 3" key="1">
    <citation type="submission" date="2008-05" db="EMBL/GenBank/DDBJ databases">
        <title>Complete sequence of chromosome of Geobacter lovleyi SZ.</title>
        <authorList>
            <consortium name="US DOE Joint Genome Institute"/>
            <person name="Lucas S."/>
            <person name="Copeland A."/>
            <person name="Lapidus A."/>
            <person name="Glavina del Rio T."/>
            <person name="Dalin E."/>
            <person name="Tice H."/>
            <person name="Bruce D."/>
            <person name="Goodwin L."/>
            <person name="Pitluck S."/>
            <person name="Chertkov O."/>
            <person name="Meincke L."/>
            <person name="Brettin T."/>
            <person name="Detter J.C."/>
            <person name="Han C."/>
            <person name="Tapia R."/>
            <person name="Kuske C.R."/>
            <person name="Schmutz J."/>
            <person name="Larimer F."/>
            <person name="Land M."/>
            <person name="Hauser L."/>
            <person name="Kyrpides N."/>
            <person name="Mikhailova N."/>
            <person name="Sung Y."/>
            <person name="Fletcher K.E."/>
            <person name="Ritalahti K.M."/>
            <person name="Loeffler F.E."/>
            <person name="Richardson P."/>
        </authorList>
    </citation>
    <scope>NUCLEOTIDE SEQUENCE [LARGE SCALE GENOMIC DNA]</scope>
    <source>
        <strain evidence="3">ATCC BAA-1151 / DSM 17278 / SZ</strain>
    </source>
</reference>
<protein>
    <submittedName>
        <fullName evidence="2">PilT protein domain protein</fullName>
    </submittedName>
</protein>
<dbReference type="RefSeq" id="WP_012470126.1">
    <property type="nucleotide sequence ID" value="NC_010814.1"/>
</dbReference>
<accession>B3E3G8</accession>
<evidence type="ECO:0000313" key="3">
    <source>
        <dbReference type="Proteomes" id="UP000002420"/>
    </source>
</evidence>
<dbReference type="EMBL" id="CP001089">
    <property type="protein sequence ID" value="ACD95787.1"/>
    <property type="molecule type" value="Genomic_DNA"/>
</dbReference>
<dbReference type="AlphaFoldDB" id="B3E3G8"/>
<dbReference type="InterPro" id="IPR029060">
    <property type="entry name" value="PIN-like_dom_sf"/>
</dbReference>
<gene>
    <name evidence="2" type="ordered locus">Glov_2071</name>
</gene>
<dbReference type="STRING" id="398767.Glov_2071"/>
<keyword evidence="3" id="KW-1185">Reference proteome</keyword>
<dbReference type="CDD" id="cd18692">
    <property type="entry name" value="PIN_VapC-like"/>
    <property type="match status" value="1"/>
</dbReference>
<dbReference type="SUPFAM" id="SSF88723">
    <property type="entry name" value="PIN domain-like"/>
    <property type="match status" value="1"/>
</dbReference>
<sequence>MNVKAFIDTNIFVYAAIQAADSLAKRESAVALLNSPTRYVVSTQVLNEFAAVLLKKKFSDKLIRTRVESIANECSIAVVDMKTIRLGWDLRQRYNLSLWDSLIAASALIAKCTILYTEDMQNGLLIDNSLHVVNPF</sequence>
<organism evidence="2 3">
    <name type="scientific">Trichlorobacter lovleyi (strain ATCC BAA-1151 / DSM 17278 / SZ)</name>
    <name type="common">Geobacter lovleyi</name>
    <dbReference type="NCBI Taxonomy" id="398767"/>
    <lineage>
        <taxon>Bacteria</taxon>
        <taxon>Pseudomonadati</taxon>
        <taxon>Thermodesulfobacteriota</taxon>
        <taxon>Desulfuromonadia</taxon>
        <taxon>Geobacterales</taxon>
        <taxon>Geobacteraceae</taxon>
        <taxon>Trichlorobacter</taxon>
    </lineage>
</organism>
<evidence type="ECO:0000313" key="2">
    <source>
        <dbReference type="EMBL" id="ACD95787.1"/>
    </source>
</evidence>
<dbReference type="Proteomes" id="UP000002420">
    <property type="component" value="Chromosome"/>
</dbReference>